<keyword evidence="3" id="KW-1185">Reference proteome</keyword>
<proteinExistence type="predicted"/>
<evidence type="ECO:0000313" key="3">
    <source>
        <dbReference type="Proteomes" id="UP000289152"/>
    </source>
</evidence>
<protein>
    <submittedName>
        <fullName evidence="2">Uncharacterized protein</fullName>
    </submittedName>
</protein>
<dbReference type="VEuPathDB" id="FungiDB:TREMEDRAFT_56245"/>
<evidence type="ECO:0000313" key="2">
    <source>
        <dbReference type="EMBL" id="RXK38569.1"/>
    </source>
</evidence>
<dbReference type="OrthoDB" id="2581067at2759"/>
<dbReference type="EMBL" id="SDIL01000046">
    <property type="protein sequence ID" value="RXK38569.1"/>
    <property type="molecule type" value="Genomic_DNA"/>
</dbReference>
<accession>A0A4Q1BLA1</accession>
<reference evidence="2 3" key="1">
    <citation type="submission" date="2016-06" db="EMBL/GenBank/DDBJ databases">
        <title>Evolution of pathogenesis and genome organization in the Tremellales.</title>
        <authorList>
            <person name="Cuomo C."/>
            <person name="Litvintseva A."/>
            <person name="Heitman J."/>
            <person name="Chen Y."/>
            <person name="Sun S."/>
            <person name="Springer D."/>
            <person name="Dromer F."/>
            <person name="Young S."/>
            <person name="Zeng Q."/>
            <person name="Chapman S."/>
            <person name="Gujja S."/>
            <person name="Saif S."/>
            <person name="Birren B."/>
        </authorList>
    </citation>
    <scope>NUCLEOTIDE SEQUENCE [LARGE SCALE GENOMIC DNA]</scope>
    <source>
        <strain evidence="2 3">ATCC 28783</strain>
    </source>
</reference>
<gene>
    <name evidence="2" type="ORF">M231_04202</name>
</gene>
<evidence type="ECO:0000256" key="1">
    <source>
        <dbReference type="SAM" id="SignalP"/>
    </source>
</evidence>
<feature type="chain" id="PRO_5020751208" evidence="1">
    <location>
        <begin position="21"/>
        <end position="191"/>
    </location>
</feature>
<feature type="signal peptide" evidence="1">
    <location>
        <begin position="1"/>
        <end position="20"/>
    </location>
</feature>
<keyword evidence="1" id="KW-0732">Signal</keyword>
<dbReference type="Proteomes" id="UP000289152">
    <property type="component" value="Unassembled WGS sequence"/>
</dbReference>
<dbReference type="OMA" id="SCITHSY"/>
<dbReference type="InParanoid" id="A0A4Q1BLA1"/>
<comment type="caution">
    <text evidence="2">The sequence shown here is derived from an EMBL/GenBank/DDBJ whole genome shotgun (WGS) entry which is preliminary data.</text>
</comment>
<name>A0A4Q1BLA1_TREME</name>
<organism evidence="2 3">
    <name type="scientific">Tremella mesenterica</name>
    <name type="common">Jelly fungus</name>
    <dbReference type="NCBI Taxonomy" id="5217"/>
    <lineage>
        <taxon>Eukaryota</taxon>
        <taxon>Fungi</taxon>
        <taxon>Dikarya</taxon>
        <taxon>Basidiomycota</taxon>
        <taxon>Agaricomycotina</taxon>
        <taxon>Tremellomycetes</taxon>
        <taxon>Tremellales</taxon>
        <taxon>Tremellaceae</taxon>
        <taxon>Tremella</taxon>
    </lineage>
</organism>
<sequence length="191" mass="20441">MIRLISLIGWLVFATSLVSAQLSTIYWPVNYPNANSPWVVGQKNFLSWITGGGVGIESFDIQLHHWNQTILNGFYPIALRVPMERLSTGRKNFGGELEVDLDSSIPVADGYILVFMNTLHGSVYAKSQKFSILASAPSNYTSADLPTATATATLTGVPNPTQQWALTLNGIDPDATASAATMIAGNAGSGH</sequence>
<dbReference type="AlphaFoldDB" id="A0A4Q1BLA1"/>